<organism evidence="13 14">
    <name type="scientific">Turicimonas muris</name>
    <dbReference type="NCBI Taxonomy" id="1796652"/>
    <lineage>
        <taxon>Bacteria</taxon>
        <taxon>Pseudomonadati</taxon>
        <taxon>Pseudomonadota</taxon>
        <taxon>Betaproteobacteria</taxon>
        <taxon>Burkholderiales</taxon>
        <taxon>Sutterellaceae</taxon>
        <taxon>Turicimonas</taxon>
    </lineage>
</organism>
<evidence type="ECO:0000256" key="9">
    <source>
        <dbReference type="PIRSR" id="PIRSR000099-2"/>
    </source>
</evidence>
<comment type="caution">
    <text evidence="13">The sequence shown here is derived from an EMBL/GenBank/DDBJ whole genome shotgun (WGS) entry which is preliminary data.</text>
</comment>
<evidence type="ECO:0000313" key="14">
    <source>
        <dbReference type="Proteomes" id="UP000214610"/>
    </source>
</evidence>
<evidence type="ECO:0000256" key="11">
    <source>
        <dbReference type="PIRSR" id="PIRSR000099-4"/>
    </source>
</evidence>
<feature type="binding site" evidence="6 10">
    <location>
        <position position="330"/>
    </location>
    <ligand>
        <name>substrate</name>
    </ligand>
</feature>
<feature type="binding site" evidence="6 10">
    <location>
        <position position="422"/>
    </location>
    <ligand>
        <name>substrate</name>
    </ligand>
</feature>
<dbReference type="PANTHER" id="PTHR21256">
    <property type="entry name" value="HISTIDINOL DEHYDROGENASE HDH"/>
    <property type="match status" value="1"/>
</dbReference>
<dbReference type="CDD" id="cd06572">
    <property type="entry name" value="Histidinol_dh"/>
    <property type="match status" value="1"/>
</dbReference>
<feature type="binding site" evidence="6 10">
    <location>
        <position position="239"/>
    </location>
    <ligand>
        <name>substrate</name>
    </ligand>
</feature>
<dbReference type="InterPro" id="IPR012131">
    <property type="entry name" value="Hstdl_DH"/>
</dbReference>
<feature type="binding site" evidence="6 11">
    <location>
        <position position="264"/>
    </location>
    <ligand>
        <name>Zn(2+)</name>
        <dbReference type="ChEBI" id="CHEBI:29105"/>
    </ligand>
</feature>
<keyword evidence="3 6" id="KW-0862">Zinc</keyword>
<dbReference type="Gene3D" id="3.40.50.1980">
    <property type="entry name" value="Nitrogenase molybdenum iron protein domain"/>
    <property type="match status" value="2"/>
</dbReference>
<dbReference type="RefSeq" id="WP_066595365.1">
    <property type="nucleotide sequence ID" value="NZ_CAJTBZ010000007.1"/>
</dbReference>
<evidence type="ECO:0000256" key="7">
    <source>
        <dbReference type="PIRNR" id="PIRNR000099"/>
    </source>
</evidence>
<dbReference type="InterPro" id="IPR016161">
    <property type="entry name" value="Ald_DH/histidinol_DH"/>
</dbReference>
<dbReference type="SUPFAM" id="SSF53720">
    <property type="entry name" value="ALDH-like"/>
    <property type="match status" value="1"/>
</dbReference>
<feature type="active site" description="Proton acceptor" evidence="6 8">
    <location>
        <position position="329"/>
    </location>
</feature>
<dbReference type="NCBIfam" id="TIGR00069">
    <property type="entry name" value="hisD"/>
    <property type="match status" value="1"/>
</dbReference>
<comment type="similarity">
    <text evidence="1 6 7 12">Belongs to the histidinol dehydrogenase family.</text>
</comment>
<protein>
    <recommendedName>
        <fullName evidence="6">Histidinol dehydrogenase</fullName>
        <shortName evidence="6">HDH</shortName>
        <ecNumber evidence="6">1.1.1.23</ecNumber>
    </recommendedName>
</protein>
<dbReference type="PROSITE" id="PS00611">
    <property type="entry name" value="HISOL_DEHYDROGENASE"/>
    <property type="match status" value="1"/>
</dbReference>
<proteinExistence type="inferred from homology"/>
<comment type="function">
    <text evidence="6">Catalyzes the sequential NAD-dependent oxidations of L-histidinol to L-histidinaldehyde and then to L-histidine.</text>
</comment>
<dbReference type="GO" id="GO:0000105">
    <property type="term" value="P:L-histidine biosynthetic process"/>
    <property type="evidence" value="ECO:0007669"/>
    <property type="project" value="UniProtKB-UniRule"/>
</dbReference>
<dbReference type="UniPathway" id="UPA00031">
    <property type="reaction ID" value="UER00014"/>
</dbReference>
<dbReference type="EC" id="1.1.1.23" evidence="6"/>
<keyword evidence="4 6" id="KW-0560">Oxidoreductase</keyword>
<accession>A0A227KKC2</accession>
<feature type="binding site" evidence="6 9">
    <location>
        <position position="216"/>
    </location>
    <ligand>
        <name>NAD(+)</name>
        <dbReference type="ChEBI" id="CHEBI:57540"/>
    </ligand>
</feature>
<feature type="binding site" evidence="6 10">
    <location>
        <position position="417"/>
    </location>
    <ligand>
        <name>substrate</name>
    </ligand>
</feature>
<dbReference type="PIRSF" id="PIRSF000099">
    <property type="entry name" value="Histidinol_dh"/>
    <property type="match status" value="1"/>
</dbReference>
<name>A0A227KKC2_9BURK</name>
<evidence type="ECO:0000256" key="10">
    <source>
        <dbReference type="PIRSR" id="PIRSR000099-3"/>
    </source>
</evidence>
<comment type="pathway">
    <text evidence="6">Amino-acid biosynthesis; L-histidine biosynthesis; L-histidine from 5-phospho-alpha-D-ribose 1-diphosphate: step 9/9.</text>
</comment>
<dbReference type="GO" id="GO:0008270">
    <property type="term" value="F:zinc ion binding"/>
    <property type="evidence" value="ECO:0007669"/>
    <property type="project" value="UniProtKB-UniRule"/>
</dbReference>
<feature type="binding site" evidence="6 11">
    <location>
        <position position="422"/>
    </location>
    <ligand>
        <name>Zn(2+)</name>
        <dbReference type="ChEBI" id="CHEBI:29105"/>
    </ligand>
</feature>
<dbReference type="GO" id="GO:0051287">
    <property type="term" value="F:NAD binding"/>
    <property type="evidence" value="ECO:0007669"/>
    <property type="project" value="InterPro"/>
</dbReference>
<gene>
    <name evidence="6" type="primary">hisD</name>
    <name evidence="13" type="ORF">ADH67_08425</name>
</gene>
<comment type="catalytic activity">
    <reaction evidence="6">
        <text>L-histidinol + 2 NAD(+) + H2O = L-histidine + 2 NADH + 3 H(+)</text>
        <dbReference type="Rhea" id="RHEA:20641"/>
        <dbReference type="ChEBI" id="CHEBI:15377"/>
        <dbReference type="ChEBI" id="CHEBI:15378"/>
        <dbReference type="ChEBI" id="CHEBI:57540"/>
        <dbReference type="ChEBI" id="CHEBI:57595"/>
        <dbReference type="ChEBI" id="CHEBI:57699"/>
        <dbReference type="ChEBI" id="CHEBI:57945"/>
        <dbReference type="EC" id="1.1.1.23"/>
    </reaction>
</comment>
<feature type="binding site" evidence="6 11">
    <location>
        <position position="261"/>
    </location>
    <ligand>
        <name>Zn(2+)</name>
        <dbReference type="ChEBI" id="CHEBI:29105"/>
    </ligand>
</feature>
<dbReference type="EMBL" id="NHMP01000004">
    <property type="protein sequence ID" value="OXE47790.1"/>
    <property type="molecule type" value="Genomic_DNA"/>
</dbReference>
<feature type="active site" description="Proton acceptor" evidence="6 8">
    <location>
        <position position="330"/>
    </location>
</feature>
<dbReference type="FunFam" id="3.40.50.1980:FF:000026">
    <property type="entry name" value="Histidinol dehydrogenase"/>
    <property type="match status" value="1"/>
</dbReference>
<evidence type="ECO:0000256" key="3">
    <source>
        <dbReference type="ARBA" id="ARBA00022833"/>
    </source>
</evidence>
<comment type="cofactor">
    <cofactor evidence="6 11">
        <name>Zn(2+)</name>
        <dbReference type="ChEBI" id="CHEBI:29105"/>
    </cofactor>
    <text evidence="6 11">Binds 1 zinc ion per subunit.</text>
</comment>
<dbReference type="Gene3D" id="1.20.5.1300">
    <property type="match status" value="1"/>
</dbReference>
<keyword evidence="14" id="KW-1185">Reference proteome</keyword>
<dbReference type="InterPro" id="IPR022695">
    <property type="entry name" value="Histidinol_DH_monofunct"/>
</dbReference>
<sequence>MTIRFLNTKDKDFEKNFSALVAVDSSVDPEITKRAEAIVEDVHKRGDEAVLEYTNRFDRMNAKCMEEFRITQEQLKNALETLPEDQKHALTVAAERIRSFHEHELGQSWSITEKDGTKLGIRYTALDSVGLYVPGGKAAYPSSVLMNAMPAHVAGVKNIVMVVPTPGGTPNQLVLAAACLAGVSTCFTIGGAQAVAALAYGTKTIPAVDKIVGPGNAYVAAAKRYVFGTVGIDMIAGPSEILVICDGKTNPDWIAMDLFSQAEHDELAQAILLTPDAEFAEAVKTSIEKQLPDMPRKGIIAASLKNRGAIIVTESVEEACRIADKIAPEHLELSVEDPEKYVDLIHHAGAMFLGAYTCEALGDYCAGPNHVLPTSRTARYSSPLGVWDFQKRTSILKVSKQGAYELGKIADVLARGEFLYAHSGSAMYRVKDLDSKDK</sequence>
<feature type="binding site" evidence="6 11">
    <location>
        <position position="363"/>
    </location>
    <ligand>
        <name>Zn(2+)</name>
        <dbReference type="ChEBI" id="CHEBI:29105"/>
    </ligand>
</feature>
<dbReference type="HAMAP" id="MF_01024">
    <property type="entry name" value="HisD"/>
    <property type="match status" value="1"/>
</dbReference>
<keyword evidence="6 9" id="KW-0520">NAD</keyword>
<feature type="binding site" evidence="6 10">
    <location>
        <position position="363"/>
    </location>
    <ligand>
        <name>substrate</name>
    </ligand>
</feature>
<evidence type="ECO:0000256" key="8">
    <source>
        <dbReference type="PIRSR" id="PIRSR000099-1"/>
    </source>
</evidence>
<keyword evidence="5 6" id="KW-0368">Histidine biosynthesis</keyword>
<evidence type="ECO:0000256" key="2">
    <source>
        <dbReference type="ARBA" id="ARBA00022723"/>
    </source>
</evidence>
<dbReference type="PRINTS" id="PR00083">
    <property type="entry name" value="HOLDHDRGNASE"/>
</dbReference>
<reference evidence="14" key="1">
    <citation type="submission" date="2017-05" db="EMBL/GenBank/DDBJ databases">
        <title>Improved OligoMM genomes.</title>
        <authorList>
            <person name="Garzetti D."/>
        </authorList>
    </citation>
    <scope>NUCLEOTIDE SEQUENCE [LARGE SCALE GENOMIC DNA]</scope>
    <source>
        <strain evidence="14">YL45</strain>
    </source>
</reference>
<dbReference type="GO" id="GO:0005829">
    <property type="term" value="C:cytosol"/>
    <property type="evidence" value="ECO:0007669"/>
    <property type="project" value="TreeGrafter"/>
</dbReference>
<feature type="binding site" evidence="6 10">
    <location>
        <position position="264"/>
    </location>
    <ligand>
        <name>substrate</name>
    </ligand>
</feature>
<feature type="binding site" evidence="6 10">
    <location>
        <position position="261"/>
    </location>
    <ligand>
        <name>substrate</name>
    </ligand>
</feature>
<dbReference type="FunFam" id="3.40.50.1980:FF:000001">
    <property type="entry name" value="Histidinol dehydrogenase"/>
    <property type="match status" value="1"/>
</dbReference>
<keyword evidence="2 6" id="KW-0479">Metal-binding</keyword>
<evidence type="ECO:0000256" key="12">
    <source>
        <dbReference type="RuleBase" id="RU004175"/>
    </source>
</evidence>
<evidence type="ECO:0000256" key="4">
    <source>
        <dbReference type="ARBA" id="ARBA00023002"/>
    </source>
</evidence>
<evidence type="ECO:0000256" key="1">
    <source>
        <dbReference type="ARBA" id="ARBA00010178"/>
    </source>
</evidence>
<evidence type="ECO:0000256" key="6">
    <source>
        <dbReference type="HAMAP-Rule" id="MF_01024"/>
    </source>
</evidence>
<dbReference type="InterPro" id="IPR001692">
    <property type="entry name" value="Histidinol_DH_CS"/>
</dbReference>
<dbReference type="Proteomes" id="UP000214610">
    <property type="component" value="Unassembled WGS sequence"/>
</dbReference>
<feature type="binding site" evidence="6 9">
    <location>
        <position position="193"/>
    </location>
    <ligand>
        <name>NAD(+)</name>
        <dbReference type="ChEBI" id="CHEBI:57540"/>
    </ligand>
</feature>
<dbReference type="PANTHER" id="PTHR21256:SF2">
    <property type="entry name" value="HISTIDINE BIOSYNTHESIS TRIFUNCTIONAL PROTEIN"/>
    <property type="match status" value="1"/>
</dbReference>
<dbReference type="AlphaFoldDB" id="A0A227KKC2"/>
<feature type="binding site" evidence="6 9">
    <location>
        <position position="132"/>
    </location>
    <ligand>
        <name>NAD(+)</name>
        <dbReference type="ChEBI" id="CHEBI:57540"/>
    </ligand>
</feature>
<evidence type="ECO:0000256" key="5">
    <source>
        <dbReference type="ARBA" id="ARBA00023102"/>
    </source>
</evidence>
<evidence type="ECO:0000313" key="13">
    <source>
        <dbReference type="EMBL" id="OXE47790.1"/>
    </source>
</evidence>
<dbReference type="GeneID" id="78362831"/>
<dbReference type="Pfam" id="PF00815">
    <property type="entry name" value="Histidinol_dh"/>
    <property type="match status" value="1"/>
</dbReference>
<dbReference type="GO" id="GO:0004399">
    <property type="term" value="F:histidinol dehydrogenase activity"/>
    <property type="evidence" value="ECO:0007669"/>
    <property type="project" value="UniProtKB-UniRule"/>
</dbReference>
<keyword evidence="6" id="KW-0028">Amino-acid biosynthesis</keyword>